<sequence>MMMNVCRYLVEPGLNWCWRSPGEAGTFSQSAMGSGLINRRFASRKSQSEFKMILLFESRCHASPTPSSEKSRLVPILVRVFPNKQLSSGSLVFYLRSCIVMFRFRTEDLHGLRSRRVIEFVSI</sequence>
<evidence type="ECO:0000313" key="1">
    <source>
        <dbReference type="EMBL" id="CAG6455631.1"/>
    </source>
</evidence>
<organism evidence="1">
    <name type="scientific">Culex pipiens</name>
    <name type="common">House mosquito</name>
    <dbReference type="NCBI Taxonomy" id="7175"/>
    <lineage>
        <taxon>Eukaryota</taxon>
        <taxon>Metazoa</taxon>
        <taxon>Ecdysozoa</taxon>
        <taxon>Arthropoda</taxon>
        <taxon>Hexapoda</taxon>
        <taxon>Insecta</taxon>
        <taxon>Pterygota</taxon>
        <taxon>Neoptera</taxon>
        <taxon>Endopterygota</taxon>
        <taxon>Diptera</taxon>
        <taxon>Nematocera</taxon>
        <taxon>Culicoidea</taxon>
        <taxon>Culicidae</taxon>
        <taxon>Culicinae</taxon>
        <taxon>Culicini</taxon>
        <taxon>Culex</taxon>
        <taxon>Culex</taxon>
    </lineage>
</organism>
<name>A0A8D8AK20_CULPI</name>
<proteinExistence type="predicted"/>
<dbReference type="EMBL" id="HBUE01028994">
    <property type="protein sequence ID" value="CAG6455631.1"/>
    <property type="molecule type" value="Transcribed_RNA"/>
</dbReference>
<reference evidence="1" key="1">
    <citation type="submission" date="2021-05" db="EMBL/GenBank/DDBJ databases">
        <authorList>
            <person name="Alioto T."/>
            <person name="Alioto T."/>
            <person name="Gomez Garrido J."/>
        </authorList>
    </citation>
    <scope>NUCLEOTIDE SEQUENCE</scope>
</reference>
<dbReference type="AlphaFoldDB" id="A0A8D8AK20"/>
<protein>
    <submittedName>
        <fullName evidence="1">(northern house mosquito) hypothetical protein</fullName>
    </submittedName>
</protein>
<accession>A0A8D8AK20</accession>